<accession>A0A1V2IMJ7</accession>
<keyword evidence="1" id="KW-1133">Transmembrane helix</keyword>
<keyword evidence="1" id="KW-0812">Transmembrane</keyword>
<protein>
    <recommendedName>
        <fullName evidence="4">DUF2269 domain-containing protein</fullName>
    </recommendedName>
</protein>
<reference evidence="3" key="1">
    <citation type="submission" date="2016-10" db="EMBL/GenBank/DDBJ databases">
        <title>Frankia sp. NRRL B-16386 Genome sequencing.</title>
        <authorList>
            <person name="Ghodhbane-Gtari F."/>
            <person name="Swanson E."/>
            <person name="Gueddou A."/>
            <person name="Hezbri K."/>
            <person name="Ktari K."/>
            <person name="Nouioui I."/>
            <person name="Morris K."/>
            <person name="Simpson S."/>
            <person name="Abebe-Akele F."/>
            <person name="Thomas K."/>
            <person name="Gtari M."/>
            <person name="Tisa L.S."/>
        </authorList>
    </citation>
    <scope>NUCLEOTIDE SEQUENCE [LARGE SCALE GENOMIC DNA]</scope>
    <source>
        <strain evidence="3">NRRL B-16386</strain>
    </source>
</reference>
<dbReference type="RefSeq" id="WP_076812533.1">
    <property type="nucleotide sequence ID" value="NZ_MOMC01000003.1"/>
</dbReference>
<feature type="transmembrane region" description="Helical" evidence="1">
    <location>
        <begin position="12"/>
        <end position="40"/>
    </location>
</feature>
<feature type="transmembrane region" description="Helical" evidence="1">
    <location>
        <begin position="127"/>
        <end position="150"/>
    </location>
</feature>
<evidence type="ECO:0008006" key="4">
    <source>
        <dbReference type="Google" id="ProtNLM"/>
    </source>
</evidence>
<dbReference type="AlphaFoldDB" id="A0A1V2IMJ7"/>
<name>A0A1V2IMJ7_9ACTN</name>
<sequence>MPHTGPYGLVLALHIVGAMFVISPLAFAGLCLPAMTFVGLRALPILRPAPRLLRLAAVASLGVVALGLVLVRQGPFGSVRHYGDGWITSAVALWGIATLLTVTILAGGVATAVAEIEQTGMAARHRLPWLALTGLITTSCWIGIVFLMVVKPGM</sequence>
<keyword evidence="3" id="KW-1185">Reference proteome</keyword>
<dbReference type="STRING" id="1834516.BL253_01030"/>
<dbReference type="EMBL" id="MOMC01000003">
    <property type="protein sequence ID" value="ONH33631.1"/>
    <property type="molecule type" value="Genomic_DNA"/>
</dbReference>
<proteinExistence type="predicted"/>
<keyword evidence="1" id="KW-0472">Membrane</keyword>
<gene>
    <name evidence="2" type="ORF">BL253_01030</name>
</gene>
<feature type="transmembrane region" description="Helical" evidence="1">
    <location>
        <begin position="52"/>
        <end position="71"/>
    </location>
</feature>
<evidence type="ECO:0000313" key="2">
    <source>
        <dbReference type="EMBL" id="ONH33631.1"/>
    </source>
</evidence>
<comment type="caution">
    <text evidence="2">The sequence shown here is derived from an EMBL/GenBank/DDBJ whole genome shotgun (WGS) entry which is preliminary data.</text>
</comment>
<evidence type="ECO:0000313" key="3">
    <source>
        <dbReference type="Proteomes" id="UP000188929"/>
    </source>
</evidence>
<evidence type="ECO:0000256" key="1">
    <source>
        <dbReference type="SAM" id="Phobius"/>
    </source>
</evidence>
<organism evidence="2 3">
    <name type="scientific">Pseudofrankia asymbiotica</name>
    <dbReference type="NCBI Taxonomy" id="1834516"/>
    <lineage>
        <taxon>Bacteria</taxon>
        <taxon>Bacillati</taxon>
        <taxon>Actinomycetota</taxon>
        <taxon>Actinomycetes</taxon>
        <taxon>Frankiales</taxon>
        <taxon>Frankiaceae</taxon>
        <taxon>Pseudofrankia</taxon>
    </lineage>
</organism>
<feature type="transmembrane region" description="Helical" evidence="1">
    <location>
        <begin position="91"/>
        <end position="115"/>
    </location>
</feature>
<dbReference type="Proteomes" id="UP000188929">
    <property type="component" value="Unassembled WGS sequence"/>
</dbReference>